<keyword evidence="2" id="KW-1185">Reference proteome</keyword>
<dbReference type="AlphaFoldDB" id="A0A1I8F591"/>
<dbReference type="SUPFAM" id="SSF81660">
    <property type="entry name" value="Metal cation-transporting ATPase, ATP-binding domain N"/>
    <property type="match status" value="1"/>
</dbReference>
<dbReference type="Gene3D" id="3.40.1110.10">
    <property type="entry name" value="Calcium-transporting ATPase, cytoplasmic domain N"/>
    <property type="match status" value="1"/>
</dbReference>
<dbReference type="InterPro" id="IPR023299">
    <property type="entry name" value="ATPase_P-typ_cyto_dom_N"/>
</dbReference>
<dbReference type="WBParaSite" id="maker-unitig_20399-snap-gene-0.2-mRNA-1">
    <property type="protein sequence ID" value="maker-unitig_20399-snap-gene-0.2-mRNA-1"/>
    <property type="gene ID" value="maker-unitig_20399-snap-gene-0.2"/>
</dbReference>
<dbReference type="Proteomes" id="UP000095280">
    <property type="component" value="Unplaced"/>
</dbReference>
<feature type="region of interest" description="Disordered" evidence="1">
    <location>
        <begin position="22"/>
        <end position="57"/>
    </location>
</feature>
<evidence type="ECO:0000313" key="2">
    <source>
        <dbReference type="Proteomes" id="UP000095280"/>
    </source>
</evidence>
<organism evidence="2 3">
    <name type="scientific">Macrostomum lignano</name>
    <dbReference type="NCBI Taxonomy" id="282301"/>
    <lineage>
        <taxon>Eukaryota</taxon>
        <taxon>Metazoa</taxon>
        <taxon>Spiralia</taxon>
        <taxon>Lophotrochozoa</taxon>
        <taxon>Platyhelminthes</taxon>
        <taxon>Rhabditophora</taxon>
        <taxon>Macrostomorpha</taxon>
        <taxon>Macrostomida</taxon>
        <taxon>Macrostomidae</taxon>
        <taxon>Macrostomum</taxon>
    </lineage>
</organism>
<evidence type="ECO:0000256" key="1">
    <source>
        <dbReference type="SAM" id="MobiDB-lite"/>
    </source>
</evidence>
<name>A0A1I8F591_9PLAT</name>
<dbReference type="GO" id="GO:0000166">
    <property type="term" value="F:nucleotide binding"/>
    <property type="evidence" value="ECO:0007669"/>
    <property type="project" value="InterPro"/>
</dbReference>
<proteinExistence type="predicted"/>
<sequence>CLPACIHITLIDSLKAPQAQSAALEQVRKPSAQPAEQSPAEADVPSPLSRPNETKSPSRHLALQKYLFLEDIVHHDVRLSVFPLDLRVFESTRFSHDEPVTPRDRPRATGKGIVILAQAMESAFGDIFRAMQEEERQITFRPRLAAVGLCGLLGRRGSEATVPGLTASSTVPLRWLLPDRPPACKIRDSGQRAARTAQLKEPLLNADRLKQDYSRIQEWPFNSDTKLMTTCQQTVFFVKGAPDRLVSRPATSYWNERGQLERHRQPISGEQLDQMQPDDPRIPETRIFYRTSLGTRTKLCGLSSDSPATSTMTFHYCFVLSTCSTLCPTVQKIKEHLPTIVCSRNGLCIAVAVPHRQLLVIYVPPFRRNLQTEAL</sequence>
<dbReference type="Pfam" id="PF13246">
    <property type="entry name" value="Cation_ATPase"/>
    <property type="match status" value="1"/>
</dbReference>
<protein>
    <submittedName>
        <fullName evidence="3">UDENN domain-containing protein</fullName>
    </submittedName>
</protein>
<accession>A0A1I8F591</accession>
<evidence type="ECO:0000313" key="3">
    <source>
        <dbReference type="WBParaSite" id="maker-unitig_20399-snap-gene-0.2-mRNA-1"/>
    </source>
</evidence>
<reference evidence="3" key="1">
    <citation type="submission" date="2016-11" db="UniProtKB">
        <authorList>
            <consortium name="WormBaseParasite"/>
        </authorList>
    </citation>
    <scope>IDENTIFICATION</scope>
</reference>